<organism evidence="6 7">
    <name type="scientific">Candidatus Roizmanbacteria bacterium RIFCSPLOWO2_01_FULL_37_16</name>
    <dbReference type="NCBI Taxonomy" id="1802058"/>
    <lineage>
        <taxon>Bacteria</taxon>
        <taxon>Candidatus Roizmaniibacteriota</taxon>
    </lineage>
</organism>
<dbReference type="Proteomes" id="UP000178040">
    <property type="component" value="Unassembled WGS sequence"/>
</dbReference>
<dbReference type="PROSITE" id="PS50893">
    <property type="entry name" value="ABC_TRANSPORTER_2"/>
    <property type="match status" value="1"/>
</dbReference>
<comment type="similarity">
    <text evidence="1">Belongs to the ABC transporter superfamily.</text>
</comment>
<dbReference type="AlphaFoldDB" id="A0A1F7IJN4"/>
<feature type="domain" description="ABC transporter" evidence="5">
    <location>
        <begin position="2"/>
        <end position="222"/>
    </location>
</feature>
<keyword evidence="4 6" id="KW-0067">ATP-binding</keyword>
<dbReference type="PANTHER" id="PTHR42798:SF6">
    <property type="entry name" value="CELL DIVISION ATP-BINDING PROTEIN FTSE"/>
    <property type="match status" value="1"/>
</dbReference>
<dbReference type="EMBL" id="MGAI01000046">
    <property type="protein sequence ID" value="OGK43572.1"/>
    <property type="molecule type" value="Genomic_DNA"/>
</dbReference>
<keyword evidence="3" id="KW-0547">Nucleotide-binding</keyword>
<sequence>MINLQKVSKVYKLDSEIVFFALKDINLTIKEGEFCSIMGPSGSGKSTLMHIIGLLDKPSSGKVFIEKKEISNLSDDEISNLRNEFVGFVFQQFNLIPKLTVLENVTLPTIYTRSALSFNPRERADEILTKFGLKEKTHSYPNRLSGGQQQRVAIARAMIMKPRLILADEPTGNLDSKTGHEIMTLLRKLNEDENLTVALVTHESDIASYAKRVIKIRDGEIL</sequence>
<evidence type="ECO:0000256" key="1">
    <source>
        <dbReference type="ARBA" id="ARBA00005417"/>
    </source>
</evidence>
<dbReference type="InterPro" id="IPR027417">
    <property type="entry name" value="P-loop_NTPase"/>
</dbReference>
<dbReference type="PANTHER" id="PTHR42798">
    <property type="entry name" value="LIPOPROTEIN-RELEASING SYSTEM ATP-BINDING PROTEIN LOLD"/>
    <property type="match status" value="1"/>
</dbReference>
<protein>
    <submittedName>
        <fullName evidence="6">ABC transporter ATP-binding protein</fullName>
    </submittedName>
</protein>
<evidence type="ECO:0000256" key="3">
    <source>
        <dbReference type="ARBA" id="ARBA00022741"/>
    </source>
</evidence>
<evidence type="ECO:0000259" key="5">
    <source>
        <dbReference type="PROSITE" id="PS50893"/>
    </source>
</evidence>
<accession>A0A1F7IJN4</accession>
<evidence type="ECO:0000313" key="6">
    <source>
        <dbReference type="EMBL" id="OGK43572.1"/>
    </source>
</evidence>
<evidence type="ECO:0000313" key="7">
    <source>
        <dbReference type="Proteomes" id="UP000178040"/>
    </source>
</evidence>
<dbReference type="GO" id="GO:0098796">
    <property type="term" value="C:membrane protein complex"/>
    <property type="evidence" value="ECO:0007669"/>
    <property type="project" value="UniProtKB-ARBA"/>
</dbReference>
<dbReference type="InterPro" id="IPR003593">
    <property type="entry name" value="AAA+_ATPase"/>
</dbReference>
<dbReference type="Gene3D" id="3.40.50.300">
    <property type="entry name" value="P-loop containing nucleotide triphosphate hydrolases"/>
    <property type="match status" value="1"/>
</dbReference>
<evidence type="ECO:0000256" key="4">
    <source>
        <dbReference type="ARBA" id="ARBA00022840"/>
    </source>
</evidence>
<dbReference type="PROSITE" id="PS00211">
    <property type="entry name" value="ABC_TRANSPORTER_1"/>
    <property type="match status" value="1"/>
</dbReference>
<dbReference type="InterPro" id="IPR017871">
    <property type="entry name" value="ABC_transporter-like_CS"/>
</dbReference>
<dbReference type="SMART" id="SM00382">
    <property type="entry name" value="AAA"/>
    <property type="match status" value="1"/>
</dbReference>
<dbReference type="Pfam" id="PF00005">
    <property type="entry name" value="ABC_tran"/>
    <property type="match status" value="1"/>
</dbReference>
<dbReference type="GO" id="GO:0022857">
    <property type="term" value="F:transmembrane transporter activity"/>
    <property type="evidence" value="ECO:0007669"/>
    <property type="project" value="UniProtKB-ARBA"/>
</dbReference>
<name>A0A1F7IJN4_9BACT</name>
<dbReference type="InterPro" id="IPR003439">
    <property type="entry name" value="ABC_transporter-like_ATP-bd"/>
</dbReference>
<gene>
    <name evidence="6" type="ORF">A3B40_05790</name>
</gene>
<dbReference type="SUPFAM" id="SSF52540">
    <property type="entry name" value="P-loop containing nucleoside triphosphate hydrolases"/>
    <property type="match status" value="1"/>
</dbReference>
<dbReference type="CDD" id="cd03255">
    <property type="entry name" value="ABC_MJ0796_LolCDE_FtsE"/>
    <property type="match status" value="1"/>
</dbReference>
<dbReference type="InterPro" id="IPR017911">
    <property type="entry name" value="MacB-like_ATP-bd"/>
</dbReference>
<dbReference type="GO" id="GO:0005524">
    <property type="term" value="F:ATP binding"/>
    <property type="evidence" value="ECO:0007669"/>
    <property type="project" value="UniProtKB-KW"/>
</dbReference>
<evidence type="ECO:0000256" key="2">
    <source>
        <dbReference type="ARBA" id="ARBA00022448"/>
    </source>
</evidence>
<comment type="caution">
    <text evidence="6">The sequence shown here is derived from an EMBL/GenBank/DDBJ whole genome shotgun (WGS) entry which is preliminary data.</text>
</comment>
<dbReference type="GO" id="GO:0016887">
    <property type="term" value="F:ATP hydrolysis activity"/>
    <property type="evidence" value="ECO:0007669"/>
    <property type="project" value="InterPro"/>
</dbReference>
<keyword evidence="2" id="KW-0813">Transport</keyword>
<dbReference type="FunFam" id="3.40.50.300:FF:000032">
    <property type="entry name" value="Export ABC transporter ATP-binding protein"/>
    <property type="match status" value="1"/>
</dbReference>
<reference evidence="6 7" key="1">
    <citation type="journal article" date="2016" name="Nat. Commun.">
        <title>Thousands of microbial genomes shed light on interconnected biogeochemical processes in an aquifer system.</title>
        <authorList>
            <person name="Anantharaman K."/>
            <person name="Brown C.T."/>
            <person name="Hug L.A."/>
            <person name="Sharon I."/>
            <person name="Castelle C.J."/>
            <person name="Probst A.J."/>
            <person name="Thomas B.C."/>
            <person name="Singh A."/>
            <person name="Wilkins M.J."/>
            <person name="Karaoz U."/>
            <person name="Brodie E.L."/>
            <person name="Williams K.H."/>
            <person name="Hubbard S.S."/>
            <person name="Banfield J.F."/>
        </authorList>
    </citation>
    <scope>NUCLEOTIDE SEQUENCE [LARGE SCALE GENOMIC DNA]</scope>
</reference>
<proteinExistence type="inferred from homology"/>